<dbReference type="Proteomes" id="UP000030649">
    <property type="component" value="Unassembled WGS sequence"/>
</dbReference>
<dbReference type="InterPro" id="IPR037518">
    <property type="entry name" value="MPN"/>
</dbReference>
<dbReference type="GO" id="GO:0008237">
    <property type="term" value="F:metallopeptidase activity"/>
    <property type="evidence" value="ECO:0007669"/>
    <property type="project" value="UniProtKB-KW"/>
</dbReference>
<feature type="compositionally biased region" description="Low complexity" evidence="6">
    <location>
        <begin position="186"/>
        <end position="200"/>
    </location>
</feature>
<evidence type="ECO:0000256" key="3">
    <source>
        <dbReference type="ARBA" id="ARBA00022801"/>
    </source>
</evidence>
<dbReference type="GO" id="GO:0046872">
    <property type="term" value="F:metal ion binding"/>
    <property type="evidence" value="ECO:0007669"/>
    <property type="project" value="UniProtKB-KW"/>
</dbReference>
<feature type="region of interest" description="Disordered" evidence="6">
    <location>
        <begin position="155"/>
        <end position="208"/>
    </location>
</feature>
<keyword evidence="2" id="KW-0479">Metal-binding</keyword>
<evidence type="ECO:0000256" key="1">
    <source>
        <dbReference type="ARBA" id="ARBA00022670"/>
    </source>
</evidence>
<gene>
    <name evidence="8" type="ORF">J07HQW1_00898</name>
</gene>
<dbReference type="PROSITE" id="PS50249">
    <property type="entry name" value="MPN"/>
    <property type="match status" value="1"/>
</dbReference>
<evidence type="ECO:0000256" key="2">
    <source>
        <dbReference type="ARBA" id="ARBA00022723"/>
    </source>
</evidence>
<evidence type="ECO:0000259" key="7">
    <source>
        <dbReference type="PROSITE" id="PS50249"/>
    </source>
</evidence>
<dbReference type="GO" id="GO:0006508">
    <property type="term" value="P:proteolysis"/>
    <property type="evidence" value="ECO:0007669"/>
    <property type="project" value="UniProtKB-KW"/>
</dbReference>
<feature type="domain" description="MPN" evidence="7">
    <location>
        <begin position="10"/>
        <end position="131"/>
    </location>
</feature>
<evidence type="ECO:0000256" key="6">
    <source>
        <dbReference type="SAM" id="MobiDB-lite"/>
    </source>
</evidence>
<evidence type="ECO:0000313" key="8">
    <source>
        <dbReference type="EMBL" id="ERG90870.1"/>
    </source>
</evidence>
<dbReference type="InterPro" id="IPR028090">
    <property type="entry name" value="JAB_dom_prok"/>
</dbReference>
<dbReference type="STRING" id="1238424.J07HQW1_00898"/>
<dbReference type="Pfam" id="PF14464">
    <property type="entry name" value="Prok-JAB"/>
    <property type="match status" value="1"/>
</dbReference>
<protein>
    <submittedName>
        <fullName evidence="8">Putative metal-dependent protease of the PAD1/JAB1 superfamily</fullName>
    </submittedName>
</protein>
<feature type="compositionally biased region" description="Basic and acidic residues" evidence="6">
    <location>
        <begin position="163"/>
        <end position="173"/>
    </location>
</feature>
<proteinExistence type="predicted"/>
<evidence type="ECO:0000313" key="9">
    <source>
        <dbReference type="Proteomes" id="UP000030649"/>
    </source>
</evidence>
<name>U1N303_9EURY</name>
<dbReference type="CDD" id="cd08072">
    <property type="entry name" value="MPN_archaeal"/>
    <property type="match status" value="1"/>
</dbReference>
<reference evidence="8 9" key="1">
    <citation type="journal article" date="2013" name="PLoS ONE">
        <title>Assembly-driven community genomics of a hypersaline microbial ecosystem.</title>
        <authorList>
            <person name="Podell S."/>
            <person name="Ugalde J.A."/>
            <person name="Narasingarao P."/>
            <person name="Banfield J.F."/>
            <person name="Heidelberg K.B."/>
            <person name="Allen E.E."/>
        </authorList>
    </citation>
    <scope>NUCLEOTIDE SEQUENCE [LARGE SCALE GENOMIC DNA]</scope>
    <source>
        <strain evidence="9">J07HQW1</strain>
    </source>
</reference>
<keyword evidence="1 8" id="KW-0645">Protease</keyword>
<dbReference type="HOGENOM" id="CLU_116578_0_0_2"/>
<evidence type="ECO:0000256" key="4">
    <source>
        <dbReference type="ARBA" id="ARBA00022833"/>
    </source>
</evidence>
<organism evidence="8 9">
    <name type="scientific">Haloquadratum walsbyi J07HQW1</name>
    <dbReference type="NCBI Taxonomy" id="1238424"/>
    <lineage>
        <taxon>Archaea</taxon>
        <taxon>Methanobacteriati</taxon>
        <taxon>Methanobacteriota</taxon>
        <taxon>Stenosarchaea group</taxon>
        <taxon>Halobacteria</taxon>
        <taxon>Halobacteriales</taxon>
        <taxon>Haloferacaceae</taxon>
        <taxon>Haloquadratum</taxon>
    </lineage>
</organism>
<keyword evidence="4" id="KW-0862">Zinc</keyword>
<dbReference type="AlphaFoldDB" id="U1N303"/>
<accession>U1N303</accession>
<evidence type="ECO:0000256" key="5">
    <source>
        <dbReference type="ARBA" id="ARBA00023049"/>
    </source>
</evidence>
<dbReference type="SUPFAM" id="SSF102712">
    <property type="entry name" value="JAB1/MPN domain"/>
    <property type="match status" value="1"/>
</dbReference>
<keyword evidence="3" id="KW-0378">Hydrolase</keyword>
<keyword evidence="5" id="KW-0482">Metalloprotease</keyword>
<dbReference type="EMBL" id="KE356560">
    <property type="protein sequence ID" value="ERG90870.1"/>
    <property type="molecule type" value="Genomic_DNA"/>
</dbReference>
<sequence>MRLFRSSAVLGIASDALEFAREASEEAHPNEYMGLLRGEDARRVGLDRSGTVITEVLIVPGTQSTPTSATIDSNMVPNDRHAVGSIHSHPNGVLKPSDTDRNAFGKGRVHIIIGHPYGVTDWAAFDQQGNRRSLEVLDVDLPDPEAFFDFDESDLDIDQPQHSSDEENSHWDIEMSAPTQSNQQSTENTDTETGTGTGMHTNDDRGWR</sequence>
<dbReference type="Gene3D" id="3.40.140.10">
    <property type="entry name" value="Cytidine Deaminase, domain 2"/>
    <property type="match status" value="1"/>
</dbReference>